<name>A0ABD7GPA9_9ENTR</name>
<proteinExistence type="predicted"/>
<accession>A0ABD7GPA9</accession>
<dbReference type="Proteomes" id="UP000255291">
    <property type="component" value="Unassembled WGS sequence"/>
</dbReference>
<evidence type="ECO:0000313" key="2">
    <source>
        <dbReference type="Proteomes" id="UP000255291"/>
    </source>
</evidence>
<dbReference type="AlphaFoldDB" id="A0ABD7GPA9"/>
<gene>
    <name evidence="1" type="ORF">DXF87_25085</name>
</gene>
<dbReference type="PROSITE" id="PS51257">
    <property type="entry name" value="PROKAR_LIPOPROTEIN"/>
    <property type="match status" value="1"/>
</dbReference>
<reference evidence="1 2" key="1">
    <citation type="submission" date="2018-07" db="EMBL/GenBank/DDBJ databases">
        <title>The use of a cohorting ward and systematic surveillance cultures for the control of a Klebsiella pneumoniae carbapenemase (KPC)-producing Enterobacteriaceae outbreak.</title>
        <authorList>
            <person name="Doi Y."/>
        </authorList>
    </citation>
    <scope>NUCLEOTIDE SEQUENCE [LARGE SCALE GENOMIC DNA]</scope>
    <source>
        <strain evidence="1 2">1-RC-17-04017</strain>
    </source>
</reference>
<organism evidence="1 2">
    <name type="scientific">Enterobacter roggenkampii</name>
    <dbReference type="NCBI Taxonomy" id="1812935"/>
    <lineage>
        <taxon>Bacteria</taxon>
        <taxon>Pseudomonadati</taxon>
        <taxon>Pseudomonadota</taxon>
        <taxon>Gammaproteobacteria</taxon>
        <taxon>Enterobacterales</taxon>
        <taxon>Enterobacteriaceae</taxon>
        <taxon>Enterobacter</taxon>
        <taxon>Enterobacter cloacae complex</taxon>
    </lineage>
</organism>
<dbReference type="EMBL" id="QRBW01000121">
    <property type="protein sequence ID" value="RDT55842.1"/>
    <property type="molecule type" value="Genomic_DNA"/>
</dbReference>
<protein>
    <submittedName>
        <fullName evidence="1">Uncharacterized protein</fullName>
    </submittedName>
</protein>
<sequence length="68" mass="7376">MKCAALAEQLFAHIWGGSCAAGSDSCLWTKMPGMMVGWGLSNGAALYYTWRGHVPKFEPMLENCGFST</sequence>
<comment type="caution">
    <text evidence="1">The sequence shown here is derived from an EMBL/GenBank/DDBJ whole genome shotgun (WGS) entry which is preliminary data.</text>
</comment>
<evidence type="ECO:0000313" key="1">
    <source>
        <dbReference type="EMBL" id="RDT55842.1"/>
    </source>
</evidence>